<dbReference type="InterPro" id="IPR008979">
    <property type="entry name" value="Galactose-bd-like_sf"/>
</dbReference>
<gene>
    <name evidence="6" type="ORF">NCTC13456_02617</name>
</gene>
<protein>
    <submittedName>
        <fullName evidence="6">Por secretion system C-terminal sorting domain</fullName>
    </submittedName>
</protein>
<name>A0A376GGR9_9FLAO</name>
<dbReference type="GO" id="GO:0016798">
    <property type="term" value="F:hydrolase activity, acting on glycosyl bonds"/>
    <property type="evidence" value="ECO:0007669"/>
    <property type="project" value="InterPro"/>
</dbReference>
<evidence type="ECO:0000256" key="2">
    <source>
        <dbReference type="ARBA" id="ARBA00022801"/>
    </source>
</evidence>
<dbReference type="RefSeq" id="WP_115000931.1">
    <property type="nucleotide sequence ID" value="NZ_UFXS01000001.1"/>
</dbReference>
<proteinExistence type="predicted"/>
<dbReference type="InterPro" id="IPR026444">
    <property type="entry name" value="Secre_tail"/>
</dbReference>
<evidence type="ECO:0000256" key="1">
    <source>
        <dbReference type="ARBA" id="ARBA00022729"/>
    </source>
</evidence>
<feature type="domain" description="CBM-cenC" evidence="4">
    <location>
        <begin position="20"/>
        <end position="155"/>
    </location>
</feature>
<dbReference type="Gene3D" id="2.60.120.260">
    <property type="entry name" value="Galactose-binding domain-like"/>
    <property type="match status" value="1"/>
</dbReference>
<feature type="domain" description="Secretion system C-terminal sorting" evidence="5">
    <location>
        <begin position="204"/>
        <end position="254"/>
    </location>
</feature>
<evidence type="ECO:0000313" key="6">
    <source>
        <dbReference type="EMBL" id="STD58988.1"/>
    </source>
</evidence>
<keyword evidence="1 3" id="KW-0732">Signal</keyword>
<feature type="signal peptide" evidence="3">
    <location>
        <begin position="1"/>
        <end position="19"/>
    </location>
</feature>
<organism evidence="6 7">
    <name type="scientific">Empedobacter falsenii</name>
    <dbReference type="NCBI Taxonomy" id="343874"/>
    <lineage>
        <taxon>Bacteria</taxon>
        <taxon>Pseudomonadati</taxon>
        <taxon>Bacteroidota</taxon>
        <taxon>Flavobacteriia</taxon>
        <taxon>Flavobacteriales</taxon>
        <taxon>Weeksellaceae</taxon>
        <taxon>Empedobacter</taxon>
    </lineage>
</organism>
<sequence>MKKFYSLVAVAALSTLSFGQNLVVNSGFETGSLSPWAAGTGSGYTEPTVSNTGAHSGTYSAIYNATATTGFFQNVAVTGAKTYVIEFWYKASSASAARIWSIYKNAAGTAVYTTTDATTDTFRSLNKYLPAAAEWTKYTVEMPAHADAKSLDVAFRAYGGQSSSFDDILAYEKGTLAISDVDFKNKVKMNTLITDKLVIDLPVKSTVNIYTVDGKLVSSNRVEVGSSINTQSLSKGVYLVSVDNGTTKVTQKVVKK</sequence>
<dbReference type="SUPFAM" id="SSF49785">
    <property type="entry name" value="Galactose-binding domain-like"/>
    <property type="match status" value="1"/>
</dbReference>
<keyword evidence="2" id="KW-0378">Hydrolase</keyword>
<reference evidence="6 7" key="1">
    <citation type="submission" date="2018-06" db="EMBL/GenBank/DDBJ databases">
        <authorList>
            <consortium name="Pathogen Informatics"/>
            <person name="Doyle S."/>
        </authorList>
    </citation>
    <scope>NUCLEOTIDE SEQUENCE [LARGE SCALE GENOMIC DNA]</scope>
    <source>
        <strain evidence="6 7">NCTC13456</strain>
    </source>
</reference>
<dbReference type="AlphaFoldDB" id="A0A376GGR9"/>
<dbReference type="Proteomes" id="UP000254737">
    <property type="component" value="Unassembled WGS sequence"/>
</dbReference>
<evidence type="ECO:0000313" key="7">
    <source>
        <dbReference type="Proteomes" id="UP000254737"/>
    </source>
</evidence>
<dbReference type="NCBIfam" id="TIGR04183">
    <property type="entry name" value="Por_Secre_tail"/>
    <property type="match status" value="1"/>
</dbReference>
<evidence type="ECO:0000259" key="4">
    <source>
        <dbReference type="Pfam" id="PF02018"/>
    </source>
</evidence>
<feature type="chain" id="PRO_5016605996" evidence="3">
    <location>
        <begin position="20"/>
        <end position="256"/>
    </location>
</feature>
<evidence type="ECO:0000256" key="3">
    <source>
        <dbReference type="SAM" id="SignalP"/>
    </source>
</evidence>
<evidence type="ECO:0000259" key="5">
    <source>
        <dbReference type="Pfam" id="PF18962"/>
    </source>
</evidence>
<dbReference type="EMBL" id="UFXS01000001">
    <property type="protein sequence ID" value="STD58988.1"/>
    <property type="molecule type" value="Genomic_DNA"/>
</dbReference>
<dbReference type="Pfam" id="PF18962">
    <property type="entry name" value="Por_Secre_tail"/>
    <property type="match status" value="1"/>
</dbReference>
<accession>A0A376GGR9</accession>
<dbReference type="InterPro" id="IPR003305">
    <property type="entry name" value="CenC_carb-bd"/>
</dbReference>
<dbReference type="Pfam" id="PF02018">
    <property type="entry name" value="CBM_4_9"/>
    <property type="match status" value="1"/>
</dbReference>